<feature type="signal peptide" evidence="5">
    <location>
        <begin position="1"/>
        <end position="20"/>
    </location>
</feature>
<feature type="domain" description="Periplasmic binding protein" evidence="6">
    <location>
        <begin position="95"/>
        <end position="352"/>
    </location>
</feature>
<accession>A0ABV8B564</accession>
<dbReference type="PROSITE" id="PS51257">
    <property type="entry name" value="PROKAR_LIPOPROTEIN"/>
    <property type="match status" value="1"/>
</dbReference>
<dbReference type="PANTHER" id="PTHR46847">
    <property type="entry name" value="D-ALLOSE-BINDING PERIPLASMIC PROTEIN-RELATED"/>
    <property type="match status" value="1"/>
</dbReference>
<dbReference type="RefSeq" id="WP_377915917.1">
    <property type="nucleotide sequence ID" value="NZ_JBHRZT010000052.1"/>
</dbReference>
<evidence type="ECO:0000256" key="4">
    <source>
        <dbReference type="SAM" id="MobiDB-lite"/>
    </source>
</evidence>
<evidence type="ECO:0000313" key="8">
    <source>
        <dbReference type="Proteomes" id="UP001595752"/>
    </source>
</evidence>
<reference evidence="8" key="1">
    <citation type="journal article" date="2019" name="Int. J. Syst. Evol. Microbiol.">
        <title>The Global Catalogue of Microorganisms (GCM) 10K type strain sequencing project: providing services to taxonomists for standard genome sequencing and annotation.</title>
        <authorList>
            <consortium name="The Broad Institute Genomics Platform"/>
            <consortium name="The Broad Institute Genome Sequencing Center for Infectious Disease"/>
            <person name="Wu L."/>
            <person name="Ma J."/>
        </authorList>
    </citation>
    <scope>NUCLEOTIDE SEQUENCE [LARGE SCALE GENOMIC DNA]</scope>
    <source>
        <strain evidence="8">CCUG 61889</strain>
    </source>
</reference>
<keyword evidence="8" id="KW-1185">Reference proteome</keyword>
<dbReference type="InterPro" id="IPR028082">
    <property type="entry name" value="Peripla_BP_I"/>
</dbReference>
<feature type="chain" id="PRO_5046163068" evidence="5">
    <location>
        <begin position="21"/>
        <end position="394"/>
    </location>
</feature>
<comment type="similarity">
    <text evidence="2">Belongs to the bacterial solute-binding protein 2 family.</text>
</comment>
<dbReference type="PANTHER" id="PTHR46847:SF1">
    <property type="entry name" value="D-ALLOSE-BINDING PERIPLASMIC PROTEIN-RELATED"/>
    <property type="match status" value="1"/>
</dbReference>
<dbReference type="Pfam" id="PF13407">
    <property type="entry name" value="Peripla_BP_4"/>
    <property type="match status" value="1"/>
</dbReference>
<evidence type="ECO:0000256" key="5">
    <source>
        <dbReference type="SAM" id="SignalP"/>
    </source>
</evidence>
<comment type="subcellular location">
    <subcellularLocation>
        <location evidence="1">Cell envelope</location>
    </subcellularLocation>
</comment>
<name>A0ABV8B564_9BACI</name>
<feature type="compositionally biased region" description="Low complexity" evidence="4">
    <location>
        <begin position="27"/>
        <end position="38"/>
    </location>
</feature>
<dbReference type="InterPro" id="IPR025997">
    <property type="entry name" value="SBP_2_dom"/>
</dbReference>
<sequence length="394" mass="42039">MKRKSSLLMTILLSGCLALTGCGNQTSSSSADSDNNTKSTEELPSSGPLTINPDIPGDKEILSKGPYGENAISAKTLKLTEEEIQKIKEGDYKAAIVMHYAGNDWSKAQINGLKAAFKRMGIKVVAVTDAQFKVEKQVSDIETVLAKSPDIIVSIPVDAVSTADAYKRAADAGVKLVFMDNAPKGLKAGKDYVSVVSADNYGNGVEAADIMAKQLGGKGKIGVIFHEADFFVTKQRTEAFEKRMKEKYPKIKIVDRSGITDPNTGERLASAMLIKNRKLDGIFAVWDVPAEGALAAARTAAREDLVITTIDLGTNVALEIASGGIVKGLGAQLPYDQGIAEAILAGQALLGKEAPPYVAVPSLKVTEENVLDSWKLVYNQNVPDVIQRAAELNK</sequence>
<evidence type="ECO:0000259" key="6">
    <source>
        <dbReference type="Pfam" id="PF13407"/>
    </source>
</evidence>
<evidence type="ECO:0000256" key="3">
    <source>
        <dbReference type="ARBA" id="ARBA00022729"/>
    </source>
</evidence>
<protein>
    <submittedName>
        <fullName evidence="7">Substrate-binding domain-containing protein</fullName>
    </submittedName>
</protein>
<keyword evidence="3 5" id="KW-0732">Signal</keyword>
<proteinExistence type="inferred from homology"/>
<dbReference type="Proteomes" id="UP001595752">
    <property type="component" value="Unassembled WGS sequence"/>
</dbReference>
<dbReference type="EMBL" id="JBHRZT010000052">
    <property type="protein sequence ID" value="MFC3884460.1"/>
    <property type="molecule type" value="Genomic_DNA"/>
</dbReference>
<organism evidence="7 8">
    <name type="scientific">Bacillus songklensis</name>
    <dbReference type="NCBI Taxonomy" id="1069116"/>
    <lineage>
        <taxon>Bacteria</taxon>
        <taxon>Bacillati</taxon>
        <taxon>Bacillota</taxon>
        <taxon>Bacilli</taxon>
        <taxon>Bacillales</taxon>
        <taxon>Bacillaceae</taxon>
        <taxon>Bacillus</taxon>
    </lineage>
</organism>
<dbReference type="Gene3D" id="3.40.50.2300">
    <property type="match status" value="2"/>
</dbReference>
<dbReference type="CDD" id="cd06316">
    <property type="entry name" value="PBP1_ABC_sugar_binding-like"/>
    <property type="match status" value="1"/>
</dbReference>
<evidence type="ECO:0000313" key="7">
    <source>
        <dbReference type="EMBL" id="MFC3884460.1"/>
    </source>
</evidence>
<feature type="region of interest" description="Disordered" evidence="4">
    <location>
        <begin position="27"/>
        <end position="56"/>
    </location>
</feature>
<evidence type="ECO:0000256" key="2">
    <source>
        <dbReference type="ARBA" id="ARBA00007639"/>
    </source>
</evidence>
<gene>
    <name evidence="7" type="ORF">ACFOU2_13480</name>
</gene>
<evidence type="ECO:0000256" key="1">
    <source>
        <dbReference type="ARBA" id="ARBA00004196"/>
    </source>
</evidence>
<dbReference type="SUPFAM" id="SSF53822">
    <property type="entry name" value="Periplasmic binding protein-like I"/>
    <property type="match status" value="1"/>
</dbReference>
<comment type="caution">
    <text evidence="7">The sequence shown here is derived from an EMBL/GenBank/DDBJ whole genome shotgun (WGS) entry which is preliminary data.</text>
</comment>